<comment type="similarity">
    <text evidence="7">Belongs to the NnrD/CARKD family.</text>
</comment>
<name>A0A9W3B3C3_BIOGL</name>
<feature type="binding site" evidence="7">
    <location>
        <position position="307"/>
    </location>
    <ligand>
        <name>(6S)-NADPHX</name>
        <dbReference type="ChEBI" id="CHEBI:64076"/>
    </ligand>
</feature>
<evidence type="ECO:0000313" key="11">
    <source>
        <dbReference type="RefSeq" id="XP_055893964.1"/>
    </source>
</evidence>
<dbReference type="PANTHER" id="PTHR12592:SF0">
    <property type="entry name" value="ATP-DEPENDENT (S)-NAD(P)H-HYDRATE DEHYDRATASE"/>
    <property type="match status" value="1"/>
</dbReference>
<comment type="catalytic activity">
    <reaction evidence="6 7">
        <text>(6S)-NADPHX + ATP = ADP + phosphate + NADPH + H(+)</text>
        <dbReference type="Rhea" id="RHEA:32231"/>
        <dbReference type="ChEBI" id="CHEBI:15378"/>
        <dbReference type="ChEBI" id="CHEBI:30616"/>
        <dbReference type="ChEBI" id="CHEBI:43474"/>
        <dbReference type="ChEBI" id="CHEBI:57783"/>
        <dbReference type="ChEBI" id="CHEBI:64076"/>
        <dbReference type="ChEBI" id="CHEBI:456216"/>
        <dbReference type="EC" id="4.2.1.93"/>
    </reaction>
</comment>
<protein>
    <recommendedName>
        <fullName evidence="7">ATP-dependent (S)-NAD(P)H-hydrate dehydratase</fullName>
        <ecNumber evidence="7">4.2.1.93</ecNumber>
    </recommendedName>
    <alternativeName>
        <fullName evidence="7">ATP-dependent NAD(P)HX dehydratase</fullName>
    </alternativeName>
</protein>
<dbReference type="GO" id="GO:0110051">
    <property type="term" value="P:metabolite repair"/>
    <property type="evidence" value="ECO:0007669"/>
    <property type="project" value="TreeGrafter"/>
</dbReference>
<feature type="domain" description="YjeF C-terminal" evidence="8">
    <location>
        <begin position="85"/>
        <end position="381"/>
    </location>
</feature>
<dbReference type="PROSITE" id="PS51383">
    <property type="entry name" value="YJEF_C_3"/>
    <property type="match status" value="1"/>
</dbReference>
<dbReference type="HAMAP" id="MF_01965">
    <property type="entry name" value="NADHX_dehydratase"/>
    <property type="match status" value="1"/>
</dbReference>
<comment type="cofactor">
    <cofactor evidence="7">
        <name>Mg(2+)</name>
        <dbReference type="ChEBI" id="CHEBI:18420"/>
    </cofactor>
</comment>
<keyword evidence="1 7" id="KW-0547">Nucleotide-binding</keyword>
<feature type="binding site" evidence="7">
    <location>
        <position position="185"/>
    </location>
    <ligand>
        <name>(6S)-NADPHX</name>
        <dbReference type="ChEBI" id="CHEBI:64076"/>
    </ligand>
</feature>
<evidence type="ECO:0000256" key="2">
    <source>
        <dbReference type="ARBA" id="ARBA00022840"/>
    </source>
</evidence>
<dbReference type="RefSeq" id="XP_055893964.1">
    <property type="nucleotide sequence ID" value="XM_056037989.1"/>
</dbReference>
<dbReference type="AlphaFoldDB" id="A0A9W3B3C3"/>
<proteinExistence type="inferred from homology"/>
<keyword evidence="9" id="KW-1185">Reference proteome</keyword>
<evidence type="ECO:0000256" key="6">
    <source>
        <dbReference type="ARBA" id="ARBA00047472"/>
    </source>
</evidence>
<evidence type="ECO:0000256" key="3">
    <source>
        <dbReference type="ARBA" id="ARBA00022857"/>
    </source>
</evidence>
<evidence type="ECO:0000256" key="5">
    <source>
        <dbReference type="ARBA" id="ARBA00023239"/>
    </source>
</evidence>
<comment type="catalytic activity">
    <reaction evidence="7">
        <text>(6S)-NADHX + ATP = ADP + phosphate + NADH + H(+)</text>
        <dbReference type="Rhea" id="RHEA:19017"/>
        <dbReference type="ChEBI" id="CHEBI:15378"/>
        <dbReference type="ChEBI" id="CHEBI:30616"/>
        <dbReference type="ChEBI" id="CHEBI:43474"/>
        <dbReference type="ChEBI" id="CHEBI:57945"/>
        <dbReference type="ChEBI" id="CHEBI:64074"/>
        <dbReference type="ChEBI" id="CHEBI:456216"/>
        <dbReference type="EC" id="4.2.1.93"/>
    </reaction>
</comment>
<comment type="function">
    <text evidence="7">Catalyzes the dehydration of the S-form of NAD(P)HX at the expense of ATP, which is converted to ADP. Together with NAD(P)HX epimerase, which catalyzes the epimerization of the S- and R-forms, the enzyme allows the repair of both epimers of NAD(P)HX, a damaged form of NAD(P)H that is a result of enzymatic or heat-dependent hydration.</text>
</comment>
<keyword evidence="2 7" id="KW-0067">ATP-binding</keyword>
<organism evidence="9 11">
    <name type="scientific">Biomphalaria glabrata</name>
    <name type="common">Bloodfluke planorb</name>
    <name type="synonym">Freshwater snail</name>
    <dbReference type="NCBI Taxonomy" id="6526"/>
    <lineage>
        <taxon>Eukaryota</taxon>
        <taxon>Metazoa</taxon>
        <taxon>Spiralia</taxon>
        <taxon>Lophotrochozoa</taxon>
        <taxon>Mollusca</taxon>
        <taxon>Gastropoda</taxon>
        <taxon>Heterobranchia</taxon>
        <taxon>Euthyneura</taxon>
        <taxon>Panpulmonata</taxon>
        <taxon>Hygrophila</taxon>
        <taxon>Lymnaeoidea</taxon>
        <taxon>Planorbidae</taxon>
        <taxon>Biomphalaria</taxon>
    </lineage>
</organism>
<dbReference type="EC" id="4.2.1.93" evidence="7"/>
<evidence type="ECO:0000256" key="7">
    <source>
        <dbReference type="HAMAP-Rule" id="MF_03157"/>
    </source>
</evidence>
<evidence type="ECO:0000259" key="8">
    <source>
        <dbReference type="PROSITE" id="PS51383"/>
    </source>
</evidence>
<dbReference type="FunFam" id="3.40.1190.20:FF:000028">
    <property type="entry name" value="ATP-dependent (S)-NAD(P)H-hydrate dehydratase"/>
    <property type="match status" value="1"/>
</dbReference>
<keyword evidence="4 7" id="KW-0520">NAD</keyword>
<dbReference type="SUPFAM" id="SSF53613">
    <property type="entry name" value="Ribokinase-like"/>
    <property type="match status" value="1"/>
</dbReference>
<accession>A0A9W3B3C3</accession>
<dbReference type="CDD" id="cd01171">
    <property type="entry name" value="YXKO-related"/>
    <property type="match status" value="1"/>
</dbReference>
<dbReference type="Gene3D" id="3.40.1190.20">
    <property type="match status" value="1"/>
</dbReference>
<evidence type="ECO:0000313" key="9">
    <source>
        <dbReference type="Proteomes" id="UP001165740"/>
    </source>
</evidence>
<feature type="binding site" evidence="7">
    <location>
        <begin position="297"/>
        <end position="306"/>
    </location>
    <ligand>
        <name>ATP</name>
        <dbReference type="ChEBI" id="CHEBI:30616"/>
    </ligand>
</feature>
<evidence type="ECO:0000256" key="4">
    <source>
        <dbReference type="ARBA" id="ARBA00023027"/>
    </source>
</evidence>
<dbReference type="Proteomes" id="UP001165740">
    <property type="component" value="Chromosome 8"/>
</dbReference>
<reference evidence="10 11" key="1">
    <citation type="submission" date="2025-04" db="UniProtKB">
        <authorList>
            <consortium name="RefSeq"/>
        </authorList>
    </citation>
    <scope>IDENTIFICATION</scope>
</reference>
<dbReference type="OrthoDB" id="8110916at2759"/>
<keyword evidence="3" id="KW-0521">NADP</keyword>
<dbReference type="RefSeq" id="XP_013077286.2">
    <property type="nucleotide sequence ID" value="XM_013221832.2"/>
</dbReference>
<dbReference type="InterPro" id="IPR029056">
    <property type="entry name" value="Ribokinase-like"/>
</dbReference>
<dbReference type="NCBIfam" id="TIGR00196">
    <property type="entry name" value="yjeF_cterm"/>
    <property type="match status" value="1"/>
</dbReference>
<dbReference type="PANTHER" id="PTHR12592">
    <property type="entry name" value="ATP-DEPENDENT (S)-NAD(P)H-HYDRATE DEHYDRATASE FAMILY MEMBER"/>
    <property type="match status" value="1"/>
</dbReference>
<dbReference type="GeneID" id="106063460"/>
<dbReference type="GO" id="GO:0046496">
    <property type="term" value="P:nicotinamide nucleotide metabolic process"/>
    <property type="evidence" value="ECO:0007669"/>
    <property type="project" value="UniProtKB-UniRule"/>
</dbReference>
<evidence type="ECO:0000313" key="10">
    <source>
        <dbReference type="RefSeq" id="XP_013077286.2"/>
    </source>
</evidence>
<evidence type="ECO:0000256" key="1">
    <source>
        <dbReference type="ARBA" id="ARBA00022741"/>
    </source>
</evidence>
<gene>
    <name evidence="10 11" type="primary">LOC106063460</name>
</gene>
<sequence length="385" mass="42328">MRTAEQVFELFGFKITTGRIDSLLRKSKNWASNFSRDSDRRRYENFCNEPYVQHSTPKRSDDRLSPTSGHVRSTFLMSTLSHSHVIQIAKSVIPPLHHGMHKGQAGRVAVLGGCQEYTGAPYFAAITALKVGADLSHVFCTSSAATVIKSYSPELIVHPVLDSLTAVTEISQWLPRFHSLVVGPGLGRDRQLLEIVSEVIQKAKEQQLPIVIDADGLFLVTQNPDIIRGYTNAVLTPNVAEFDRLYERVLGTKQDPSEPIAMAKELSKQLGHVTVVQKGSHDVITNGDKVLVCSEEGSPRRCGGQGDLLSGALGTFLFWSKQAVDSNNESCGIDQCGYTLCAAYASCSLTRLCNKMAFRENGRSTTTTDMIAQISKAFITLYEKN</sequence>
<dbReference type="GO" id="GO:0005524">
    <property type="term" value="F:ATP binding"/>
    <property type="evidence" value="ECO:0007669"/>
    <property type="project" value="UniProtKB-KW"/>
</dbReference>
<keyword evidence="7" id="KW-0597">Phosphoprotein</keyword>
<dbReference type="OMA" id="WRAAYHN"/>
<dbReference type="Pfam" id="PF01256">
    <property type="entry name" value="Carb_kinase"/>
    <property type="match status" value="1"/>
</dbReference>
<dbReference type="InterPro" id="IPR000631">
    <property type="entry name" value="CARKD"/>
</dbReference>
<feature type="binding site" evidence="7">
    <location>
        <begin position="238"/>
        <end position="244"/>
    </location>
    <ligand>
        <name>(6S)-NADPHX</name>
        <dbReference type="ChEBI" id="CHEBI:64076"/>
    </ligand>
</feature>
<feature type="binding site" evidence="7">
    <location>
        <begin position="278"/>
        <end position="282"/>
    </location>
    <ligand>
        <name>ATP</name>
        <dbReference type="ChEBI" id="CHEBI:30616"/>
    </ligand>
</feature>
<dbReference type="GO" id="GO:0047453">
    <property type="term" value="F:ATP-dependent NAD(P)H-hydrate dehydratase activity"/>
    <property type="evidence" value="ECO:0007669"/>
    <property type="project" value="UniProtKB-UniRule"/>
</dbReference>
<keyword evidence="5 7" id="KW-0456">Lyase</keyword>